<evidence type="ECO:0000313" key="4">
    <source>
        <dbReference type="Proteomes" id="UP001142291"/>
    </source>
</evidence>
<evidence type="ECO:0000313" key="3">
    <source>
        <dbReference type="EMBL" id="GLJ94657.1"/>
    </source>
</evidence>
<dbReference type="Proteomes" id="UP001142291">
    <property type="component" value="Unassembled WGS sequence"/>
</dbReference>
<feature type="region of interest" description="Disordered" evidence="2">
    <location>
        <begin position="1"/>
        <end position="62"/>
    </location>
</feature>
<dbReference type="GO" id="GO:0016020">
    <property type="term" value="C:membrane"/>
    <property type="evidence" value="ECO:0007669"/>
    <property type="project" value="InterPro"/>
</dbReference>
<sequence length="100" mass="10875">MQIASVTVSGSVDGVGSSMCPTLRETPSTTDERWPGKIRSPRERRASASRTTASGRPSRPALYEKLGYRRTERIENGDGTAQIFLRKPLSAPPLSVTRDG</sequence>
<reference evidence="3" key="2">
    <citation type="submission" date="2023-01" db="EMBL/GenBank/DDBJ databases">
        <authorList>
            <person name="Sun Q."/>
            <person name="Evtushenko L."/>
        </authorList>
    </citation>
    <scope>NUCLEOTIDE SEQUENCE</scope>
    <source>
        <strain evidence="3">VKM Ac-1940</strain>
    </source>
</reference>
<accession>A0A9W6HK30</accession>
<dbReference type="AlphaFoldDB" id="A0A9W6HK30"/>
<organism evidence="3 4">
    <name type="scientific">Microbacterium dextranolyticum</name>
    <dbReference type="NCBI Taxonomy" id="36806"/>
    <lineage>
        <taxon>Bacteria</taxon>
        <taxon>Bacillati</taxon>
        <taxon>Actinomycetota</taxon>
        <taxon>Actinomycetes</taxon>
        <taxon>Micrococcales</taxon>
        <taxon>Microbacteriaceae</taxon>
        <taxon>Microbacterium</taxon>
    </lineage>
</organism>
<feature type="compositionally biased region" description="Low complexity" evidence="2">
    <location>
        <begin position="1"/>
        <end position="18"/>
    </location>
</feature>
<evidence type="ECO:0000256" key="1">
    <source>
        <dbReference type="ARBA" id="ARBA00022801"/>
    </source>
</evidence>
<evidence type="ECO:0000256" key="2">
    <source>
        <dbReference type="SAM" id="MobiDB-lite"/>
    </source>
</evidence>
<feature type="compositionally biased region" description="Low complexity" evidence="2">
    <location>
        <begin position="48"/>
        <end position="60"/>
    </location>
</feature>
<gene>
    <name evidence="3" type="ORF">GCM10017591_07180</name>
</gene>
<keyword evidence="1" id="KW-0378">Hydrolase</keyword>
<reference evidence="3" key="1">
    <citation type="journal article" date="2014" name="Int. J. Syst. Evol. Microbiol.">
        <title>Complete genome sequence of Corynebacterium casei LMG S-19264T (=DSM 44701T), isolated from a smear-ripened cheese.</title>
        <authorList>
            <consortium name="US DOE Joint Genome Institute (JGI-PGF)"/>
            <person name="Walter F."/>
            <person name="Albersmeier A."/>
            <person name="Kalinowski J."/>
            <person name="Ruckert C."/>
        </authorList>
    </citation>
    <scope>NUCLEOTIDE SEQUENCE</scope>
    <source>
        <strain evidence="3">VKM Ac-1940</strain>
    </source>
</reference>
<comment type="caution">
    <text evidence="3">The sequence shown here is derived from an EMBL/GenBank/DDBJ whole genome shotgun (WGS) entry which is preliminary data.</text>
</comment>
<keyword evidence="4" id="KW-1185">Reference proteome</keyword>
<protein>
    <recommendedName>
        <fullName evidence="5">N-acetyltransferase domain-containing protein</fullName>
    </recommendedName>
</protein>
<proteinExistence type="predicted"/>
<dbReference type="EMBL" id="BSER01000003">
    <property type="protein sequence ID" value="GLJ94657.1"/>
    <property type="molecule type" value="Genomic_DNA"/>
</dbReference>
<name>A0A9W6HK30_9MICO</name>
<evidence type="ECO:0008006" key="5">
    <source>
        <dbReference type="Google" id="ProtNLM"/>
    </source>
</evidence>
<feature type="compositionally biased region" description="Basic and acidic residues" evidence="2">
    <location>
        <begin position="30"/>
        <end position="46"/>
    </location>
</feature>
<dbReference type="GO" id="GO:0004252">
    <property type="term" value="F:serine-type endopeptidase activity"/>
    <property type="evidence" value="ECO:0007669"/>
    <property type="project" value="InterPro"/>
</dbReference>
<dbReference type="InterPro" id="IPR019756">
    <property type="entry name" value="Pept_S26A_signal_pept_1_Ser-AS"/>
</dbReference>
<dbReference type="PROSITE" id="PS00501">
    <property type="entry name" value="SPASE_I_1"/>
    <property type="match status" value="1"/>
</dbReference>